<reference evidence="3" key="2">
    <citation type="submission" date="2011-02" db="EMBL/GenBank/DDBJ databases">
        <authorList>
            <person name="MacLean D."/>
        </authorList>
    </citation>
    <scope>NUCLEOTIDE SEQUENCE</scope>
</reference>
<sequence>MSLPSKVGIWTVHEDDSGRKYYYNMVQGRSYWNLSPEVMSQVKESLLKTARQWKTELSEKENDIDRQTSSKAGNEIEENKSVDIPSDKAAGKESDVAYSSHKNTTVCLQDRIALVAQKKAEQRS</sequence>
<feature type="compositionally biased region" description="Basic and acidic residues" evidence="1">
    <location>
        <begin position="55"/>
        <end position="68"/>
    </location>
</feature>
<dbReference type="HOGENOM" id="CLU_143844_0_0_1"/>
<feature type="domain" description="WW" evidence="2">
    <location>
        <begin position="10"/>
        <end position="32"/>
    </location>
</feature>
<name>F0X002_9STRA</name>
<accession>F0X002</accession>
<evidence type="ECO:0000256" key="1">
    <source>
        <dbReference type="SAM" id="MobiDB-lite"/>
    </source>
</evidence>
<organism evidence="3">
    <name type="scientific">Albugo laibachii Nc14</name>
    <dbReference type="NCBI Taxonomy" id="890382"/>
    <lineage>
        <taxon>Eukaryota</taxon>
        <taxon>Sar</taxon>
        <taxon>Stramenopiles</taxon>
        <taxon>Oomycota</taxon>
        <taxon>Peronosporomycetes</taxon>
        <taxon>Albuginales</taxon>
        <taxon>Albuginaceae</taxon>
        <taxon>Albugo</taxon>
    </lineage>
</organism>
<evidence type="ECO:0000313" key="3">
    <source>
        <dbReference type="EMBL" id="CCA27083.1"/>
    </source>
</evidence>
<evidence type="ECO:0000259" key="2">
    <source>
        <dbReference type="PROSITE" id="PS50020"/>
    </source>
</evidence>
<proteinExistence type="predicted"/>
<dbReference type="AlphaFoldDB" id="F0X002"/>
<dbReference type="Gene3D" id="2.20.70.10">
    <property type="match status" value="1"/>
</dbReference>
<gene>
    <name evidence="3" type="primary">AlNc14C453G11743</name>
    <name evidence="3" type="ORF">ALNC14_132270</name>
</gene>
<feature type="region of interest" description="Disordered" evidence="1">
    <location>
        <begin position="55"/>
        <end position="97"/>
    </location>
</feature>
<protein>
    <submittedName>
        <fullName evidence="3">AlNc14C453G11743 protein</fullName>
    </submittedName>
</protein>
<dbReference type="SUPFAM" id="SSF51045">
    <property type="entry name" value="WW domain"/>
    <property type="match status" value="1"/>
</dbReference>
<dbReference type="InterPro" id="IPR001202">
    <property type="entry name" value="WW_dom"/>
</dbReference>
<dbReference type="PROSITE" id="PS50020">
    <property type="entry name" value="WW_DOMAIN_2"/>
    <property type="match status" value="1"/>
</dbReference>
<dbReference type="CDD" id="cd00201">
    <property type="entry name" value="WW"/>
    <property type="match status" value="1"/>
</dbReference>
<feature type="compositionally biased region" description="Basic and acidic residues" evidence="1">
    <location>
        <begin position="77"/>
        <end position="95"/>
    </location>
</feature>
<dbReference type="EMBL" id="FR824496">
    <property type="protein sequence ID" value="CCA27083.1"/>
    <property type="molecule type" value="Genomic_DNA"/>
</dbReference>
<dbReference type="InterPro" id="IPR036020">
    <property type="entry name" value="WW_dom_sf"/>
</dbReference>
<reference evidence="3" key="1">
    <citation type="journal article" date="2011" name="PLoS Biol.">
        <title>Gene gain and loss during evolution of obligate parasitism in the white rust pathogen of Arabidopsis thaliana.</title>
        <authorList>
            <person name="Kemen E."/>
            <person name="Gardiner A."/>
            <person name="Schultz-Larsen T."/>
            <person name="Kemen A.C."/>
            <person name="Balmuth A.L."/>
            <person name="Robert-Seilaniantz A."/>
            <person name="Bailey K."/>
            <person name="Holub E."/>
            <person name="Studholme D.J."/>
            <person name="Maclean D."/>
            <person name="Jones J.D."/>
        </authorList>
    </citation>
    <scope>NUCLEOTIDE SEQUENCE</scope>
</reference>